<evidence type="ECO:0000313" key="7">
    <source>
        <dbReference type="Proteomes" id="UP000217033"/>
    </source>
</evidence>
<dbReference type="PANTHER" id="PTHR42711:SF5">
    <property type="entry name" value="ABC TRANSPORTER ATP-BINDING PROTEIN NATA"/>
    <property type="match status" value="1"/>
</dbReference>
<dbReference type="EMBL" id="NQMN01000001">
    <property type="protein sequence ID" value="PAF55533.1"/>
    <property type="molecule type" value="Genomic_DNA"/>
</dbReference>
<dbReference type="PROSITE" id="PS00211">
    <property type="entry name" value="ABC_TRANSPORTER_1"/>
    <property type="match status" value="1"/>
</dbReference>
<dbReference type="Proteomes" id="UP000217033">
    <property type="component" value="Unassembled WGS sequence"/>
</dbReference>
<evidence type="ECO:0000313" key="6">
    <source>
        <dbReference type="EMBL" id="PAF55533.1"/>
    </source>
</evidence>
<protein>
    <submittedName>
        <fullName evidence="6">ABC transporter ATP-binding protein</fullName>
    </submittedName>
</protein>
<evidence type="ECO:0000256" key="2">
    <source>
        <dbReference type="ARBA" id="ARBA00022448"/>
    </source>
</evidence>
<feature type="domain" description="ABC transporter" evidence="5">
    <location>
        <begin position="36"/>
        <end position="265"/>
    </location>
</feature>
<keyword evidence="7" id="KW-1185">Reference proteome</keyword>
<dbReference type="PANTHER" id="PTHR42711">
    <property type="entry name" value="ABC TRANSPORTER ATP-BINDING PROTEIN"/>
    <property type="match status" value="1"/>
</dbReference>
<dbReference type="Pfam" id="PF00005">
    <property type="entry name" value="ABC_tran"/>
    <property type="match status" value="1"/>
</dbReference>
<evidence type="ECO:0000256" key="3">
    <source>
        <dbReference type="ARBA" id="ARBA00022741"/>
    </source>
</evidence>
<dbReference type="GO" id="GO:0005524">
    <property type="term" value="F:ATP binding"/>
    <property type="evidence" value="ECO:0007669"/>
    <property type="project" value="UniProtKB-KW"/>
</dbReference>
<evidence type="ECO:0000256" key="1">
    <source>
        <dbReference type="ARBA" id="ARBA00005417"/>
    </source>
</evidence>
<dbReference type="Gene3D" id="3.40.50.300">
    <property type="entry name" value="P-loop containing nucleotide triphosphate hydrolases"/>
    <property type="match status" value="1"/>
</dbReference>
<proteinExistence type="inferred from homology"/>
<dbReference type="SMART" id="SM00382">
    <property type="entry name" value="AAA"/>
    <property type="match status" value="1"/>
</dbReference>
<comment type="similarity">
    <text evidence="1">Belongs to the ABC transporter superfamily.</text>
</comment>
<organism evidence="6 7">
    <name type="scientific">Mycoplasmopsis agassizii</name>
    <dbReference type="NCBI Taxonomy" id="33922"/>
    <lineage>
        <taxon>Bacteria</taxon>
        <taxon>Bacillati</taxon>
        <taxon>Mycoplasmatota</taxon>
        <taxon>Mycoplasmoidales</taxon>
        <taxon>Metamycoplasmataceae</taxon>
        <taxon>Mycoplasmopsis</taxon>
    </lineage>
</organism>
<name>A0ABX4H6K5_9BACT</name>
<dbReference type="RefSeq" id="WP_084232326.1">
    <property type="nucleotide sequence ID" value="NZ_FWXE01000006.1"/>
</dbReference>
<evidence type="ECO:0000256" key="4">
    <source>
        <dbReference type="ARBA" id="ARBA00022840"/>
    </source>
</evidence>
<keyword evidence="3" id="KW-0547">Nucleotide-binding</keyword>
<sequence>MNLFKNKKVTKVTLNQKEVAKSVQNQDSQNGKKKIIEVKNFTKYYRKVIKAVDDITFDIYENNFHVIIGANGSGKTTTIKAIINAHVVWSGQILINGIENRKTEAKRDLGYMPEKDVFPPKLSTKKFLYALAILSGFSKKAANKRVRNLLKFLKLEPFARRNPNKLSSGQKRKILMAQALINEPKILIMDEPTTNLDPVARRELFTILDELKKQGTTIFVSTHDLYEVSRFTDYVTIINKGKIVYSGVKEVDNLEELYFKYVDYDVAKNEQIA</sequence>
<dbReference type="CDD" id="cd03230">
    <property type="entry name" value="ABC_DR_subfamily_A"/>
    <property type="match status" value="1"/>
</dbReference>
<dbReference type="InterPro" id="IPR027417">
    <property type="entry name" value="P-loop_NTPase"/>
</dbReference>
<gene>
    <name evidence="6" type="ORF">CJF60_02550</name>
</gene>
<evidence type="ECO:0000259" key="5">
    <source>
        <dbReference type="PROSITE" id="PS50893"/>
    </source>
</evidence>
<keyword evidence="2" id="KW-0813">Transport</keyword>
<dbReference type="PROSITE" id="PS50893">
    <property type="entry name" value="ABC_TRANSPORTER_2"/>
    <property type="match status" value="1"/>
</dbReference>
<dbReference type="SUPFAM" id="SSF52540">
    <property type="entry name" value="P-loop containing nucleoside triphosphate hydrolases"/>
    <property type="match status" value="1"/>
</dbReference>
<dbReference type="InterPro" id="IPR003439">
    <property type="entry name" value="ABC_transporter-like_ATP-bd"/>
</dbReference>
<keyword evidence="4 6" id="KW-0067">ATP-binding</keyword>
<comment type="caution">
    <text evidence="6">The sequence shown here is derived from an EMBL/GenBank/DDBJ whole genome shotgun (WGS) entry which is preliminary data.</text>
</comment>
<dbReference type="InterPro" id="IPR017871">
    <property type="entry name" value="ABC_transporter-like_CS"/>
</dbReference>
<dbReference type="InterPro" id="IPR003593">
    <property type="entry name" value="AAA+_ATPase"/>
</dbReference>
<dbReference type="InterPro" id="IPR050763">
    <property type="entry name" value="ABC_transporter_ATP-binding"/>
</dbReference>
<reference evidence="6" key="1">
    <citation type="submission" date="2017-08" db="EMBL/GenBank/DDBJ databases">
        <authorList>
            <person name="Alvarez-Ponce D."/>
            <person name="Weitzman C.L."/>
            <person name="Tillett R.L."/>
            <person name="Sandmeier F.C."/>
            <person name="Tracy C.R."/>
        </authorList>
    </citation>
    <scope>NUCLEOTIDE SEQUENCE [LARGE SCALE GENOMIC DNA]</scope>
    <source>
        <strain evidence="6">PS6</strain>
    </source>
</reference>
<accession>A0ABX4H6K5</accession>